<dbReference type="EMBL" id="VSRR010026973">
    <property type="protein sequence ID" value="MPC67919.1"/>
    <property type="molecule type" value="Genomic_DNA"/>
</dbReference>
<feature type="region of interest" description="Disordered" evidence="1">
    <location>
        <begin position="161"/>
        <end position="184"/>
    </location>
</feature>
<reference evidence="2 3" key="1">
    <citation type="submission" date="2019-05" db="EMBL/GenBank/DDBJ databases">
        <title>Another draft genome of Portunus trituberculatus and its Hox gene families provides insights of decapod evolution.</title>
        <authorList>
            <person name="Jeong J.-H."/>
            <person name="Song I."/>
            <person name="Kim S."/>
            <person name="Choi T."/>
            <person name="Kim D."/>
            <person name="Ryu S."/>
            <person name="Kim W."/>
        </authorList>
    </citation>
    <scope>NUCLEOTIDE SEQUENCE [LARGE SCALE GENOMIC DNA]</scope>
    <source>
        <tissue evidence="2">Muscle</tissue>
    </source>
</reference>
<dbReference type="AlphaFoldDB" id="A0A5B7HDN2"/>
<gene>
    <name evidence="2" type="ORF">E2C01_062105</name>
</gene>
<comment type="caution">
    <text evidence="2">The sequence shown here is derived from an EMBL/GenBank/DDBJ whole genome shotgun (WGS) entry which is preliminary data.</text>
</comment>
<feature type="region of interest" description="Disordered" evidence="1">
    <location>
        <begin position="1"/>
        <end position="30"/>
    </location>
</feature>
<evidence type="ECO:0000256" key="1">
    <source>
        <dbReference type="SAM" id="MobiDB-lite"/>
    </source>
</evidence>
<sequence length="201" mass="20556">MEGPGGGGVRGASRSTPPVERTAYLGHGAAGRDRRALSLLQSGERGRAGRGEGSASGPTLCGILTSCAPLVAARLPGVEAPGHGQRGSSVTSVTALRLCGVPGGGAGRAWCFLGQRATPTATRPCTTTAWPVGGGGCRRQVVSSLLGDLFWQFGREHPHPLPVRGEMGRPGRAAAPRTHTSSTVPKPLQMLSSCAWTTSEQ</sequence>
<feature type="compositionally biased region" description="Gly residues" evidence="1">
    <location>
        <begin position="1"/>
        <end position="10"/>
    </location>
</feature>
<name>A0A5B7HDN2_PORTR</name>
<proteinExistence type="predicted"/>
<organism evidence="2 3">
    <name type="scientific">Portunus trituberculatus</name>
    <name type="common">Swimming crab</name>
    <name type="synonym">Neptunus trituberculatus</name>
    <dbReference type="NCBI Taxonomy" id="210409"/>
    <lineage>
        <taxon>Eukaryota</taxon>
        <taxon>Metazoa</taxon>
        <taxon>Ecdysozoa</taxon>
        <taxon>Arthropoda</taxon>
        <taxon>Crustacea</taxon>
        <taxon>Multicrustacea</taxon>
        <taxon>Malacostraca</taxon>
        <taxon>Eumalacostraca</taxon>
        <taxon>Eucarida</taxon>
        <taxon>Decapoda</taxon>
        <taxon>Pleocyemata</taxon>
        <taxon>Brachyura</taxon>
        <taxon>Eubrachyura</taxon>
        <taxon>Portunoidea</taxon>
        <taxon>Portunidae</taxon>
        <taxon>Portuninae</taxon>
        <taxon>Portunus</taxon>
    </lineage>
</organism>
<accession>A0A5B7HDN2</accession>
<evidence type="ECO:0000313" key="2">
    <source>
        <dbReference type="EMBL" id="MPC67919.1"/>
    </source>
</evidence>
<keyword evidence="3" id="KW-1185">Reference proteome</keyword>
<protein>
    <submittedName>
        <fullName evidence="2">Uncharacterized protein</fullName>
    </submittedName>
</protein>
<evidence type="ECO:0000313" key="3">
    <source>
        <dbReference type="Proteomes" id="UP000324222"/>
    </source>
</evidence>
<dbReference type="Proteomes" id="UP000324222">
    <property type="component" value="Unassembled WGS sequence"/>
</dbReference>